<evidence type="ECO:0000313" key="11">
    <source>
        <dbReference type="Proteomes" id="UP000001627"/>
    </source>
</evidence>
<dbReference type="Gene3D" id="2.30.30.60">
    <property type="match status" value="1"/>
</dbReference>
<evidence type="ECO:0000256" key="2">
    <source>
        <dbReference type="ARBA" id="ARBA00008017"/>
    </source>
</evidence>
<feature type="transmembrane region" description="Helical" evidence="7">
    <location>
        <begin position="13"/>
        <end position="34"/>
    </location>
</feature>
<evidence type="ECO:0000259" key="9">
    <source>
        <dbReference type="Pfam" id="PF21088"/>
    </source>
</evidence>
<dbReference type="KEGG" id="nri:NRI_0815"/>
<dbReference type="STRING" id="434131.NRI_0815"/>
<feature type="transmembrane region" description="Helical" evidence="7">
    <location>
        <begin position="80"/>
        <end position="99"/>
    </location>
</feature>
<gene>
    <name evidence="10" type="ordered locus">NRI_0815</name>
</gene>
<dbReference type="InterPro" id="IPR006685">
    <property type="entry name" value="MscS_channel_2nd"/>
</dbReference>
<evidence type="ECO:0000259" key="8">
    <source>
        <dbReference type="Pfam" id="PF00924"/>
    </source>
</evidence>
<dbReference type="eggNOG" id="COG0668">
    <property type="taxonomic scope" value="Bacteria"/>
</dbReference>
<evidence type="ECO:0000313" key="10">
    <source>
        <dbReference type="EMBL" id="ACT69781.1"/>
    </source>
</evidence>
<name>C6V5W6_NEORI</name>
<feature type="transmembrane region" description="Helical" evidence="7">
    <location>
        <begin position="54"/>
        <end position="74"/>
    </location>
</feature>
<proteinExistence type="inferred from homology"/>
<accession>C6V5W6</accession>
<dbReference type="SUPFAM" id="SSF82861">
    <property type="entry name" value="Mechanosensitive channel protein MscS (YggB), transmembrane region"/>
    <property type="match status" value="1"/>
</dbReference>
<dbReference type="Gene3D" id="1.10.287.1260">
    <property type="match status" value="1"/>
</dbReference>
<evidence type="ECO:0000256" key="1">
    <source>
        <dbReference type="ARBA" id="ARBA00004651"/>
    </source>
</evidence>
<evidence type="ECO:0000256" key="3">
    <source>
        <dbReference type="ARBA" id="ARBA00022475"/>
    </source>
</evidence>
<dbReference type="InterPro" id="IPR049142">
    <property type="entry name" value="MS_channel_1st"/>
</dbReference>
<dbReference type="PANTHER" id="PTHR30566:SF5">
    <property type="entry name" value="MECHANOSENSITIVE ION CHANNEL PROTEIN 1, MITOCHONDRIAL-RELATED"/>
    <property type="match status" value="1"/>
</dbReference>
<dbReference type="SUPFAM" id="SSF50182">
    <property type="entry name" value="Sm-like ribonucleoproteins"/>
    <property type="match status" value="1"/>
</dbReference>
<reference evidence="10 11" key="1">
    <citation type="journal article" date="2009" name="Nucleic Acids Res.">
        <title>Analysis of complete genome sequence of Neorickettsia risticii: causative agent of Potomac horse fever.</title>
        <authorList>
            <person name="Lin M."/>
            <person name="Zhang C."/>
            <person name="Gibson K."/>
            <person name="Rikihisa Y."/>
        </authorList>
    </citation>
    <scope>NUCLEOTIDE SEQUENCE [LARGE SCALE GENOMIC DNA]</scope>
    <source>
        <strain evidence="10 11">Illinois</strain>
    </source>
</reference>
<feature type="transmembrane region" description="Helical" evidence="7">
    <location>
        <begin position="146"/>
        <end position="165"/>
    </location>
</feature>
<keyword evidence="3" id="KW-1003">Cell membrane</keyword>
<dbReference type="InterPro" id="IPR010920">
    <property type="entry name" value="LSM_dom_sf"/>
</dbReference>
<evidence type="ECO:0000256" key="7">
    <source>
        <dbReference type="SAM" id="Phobius"/>
    </source>
</evidence>
<dbReference type="GO" id="GO:0008381">
    <property type="term" value="F:mechanosensitive monoatomic ion channel activity"/>
    <property type="evidence" value="ECO:0007669"/>
    <property type="project" value="UniProtKB-ARBA"/>
</dbReference>
<comment type="subcellular location">
    <subcellularLocation>
        <location evidence="1">Cell membrane</location>
        <topology evidence="1">Multi-pass membrane protein</topology>
    </subcellularLocation>
</comment>
<evidence type="ECO:0000256" key="5">
    <source>
        <dbReference type="ARBA" id="ARBA00022989"/>
    </source>
</evidence>
<dbReference type="InterPro" id="IPR023408">
    <property type="entry name" value="MscS_beta-dom_sf"/>
</dbReference>
<keyword evidence="5 7" id="KW-1133">Transmembrane helix</keyword>
<dbReference type="Pfam" id="PF21088">
    <property type="entry name" value="MS_channel_1st"/>
    <property type="match status" value="1"/>
</dbReference>
<keyword evidence="6 7" id="KW-0472">Membrane</keyword>
<feature type="domain" description="Mechanosensitive ion channel MscS" evidence="8">
    <location>
        <begin position="168"/>
        <end position="236"/>
    </location>
</feature>
<keyword evidence="11" id="KW-1185">Reference proteome</keyword>
<comment type="similarity">
    <text evidence="2">Belongs to the MscS (TC 1.A.23) family.</text>
</comment>
<sequence length="343" mass="38494">MGYIGVMGNFVEAYGGIFIALVVVLAILFCDALIRSKIQSSSEQHLFFRLLKNIRYPTLVAMIVGGLLLSLKSTTIHERFWALCMTLEVALIGCIGWVFIRIIKTAENHYALKEENYSFAVNVLATVAKSALLLVVGLMMLDKLNINISGILAVGGIGGVVIGLASKDLFSSFFGFVTILLDRPFKVGDLIYSSDRNIMGVVDRITWRFTRVITLEKKPMYIPNAIFSTIVIQNESEVLARRIDEVLKFEFPESEVISQFTKEVDLFLANSELLNQQFKATFNVSKIGSSVVAVRLIAYTKARVWTEFSSTRQEILLAIFETARRMGLKAMYPETEMCLYDSR</sequence>
<keyword evidence="4 7" id="KW-0812">Transmembrane</keyword>
<dbReference type="PANTHER" id="PTHR30566">
    <property type="entry name" value="YNAI-RELATED MECHANOSENSITIVE ION CHANNEL"/>
    <property type="match status" value="1"/>
</dbReference>
<evidence type="ECO:0000256" key="6">
    <source>
        <dbReference type="ARBA" id="ARBA00023136"/>
    </source>
</evidence>
<feature type="transmembrane region" description="Helical" evidence="7">
    <location>
        <begin position="119"/>
        <end position="140"/>
    </location>
</feature>
<evidence type="ECO:0000256" key="4">
    <source>
        <dbReference type="ARBA" id="ARBA00022692"/>
    </source>
</evidence>
<dbReference type="AlphaFoldDB" id="C6V5W6"/>
<dbReference type="EMBL" id="CP001431">
    <property type="protein sequence ID" value="ACT69781.1"/>
    <property type="molecule type" value="Genomic_DNA"/>
</dbReference>
<feature type="domain" description="Mechanosensitive ion channel transmembrane helices 2/3" evidence="9">
    <location>
        <begin position="131"/>
        <end position="167"/>
    </location>
</feature>
<dbReference type="Pfam" id="PF00924">
    <property type="entry name" value="MS_channel_2nd"/>
    <property type="match status" value="1"/>
</dbReference>
<protein>
    <submittedName>
        <fullName evidence="10">Mechanosensitive ion channel family protein</fullName>
    </submittedName>
</protein>
<dbReference type="Proteomes" id="UP000001627">
    <property type="component" value="Chromosome"/>
</dbReference>
<organism evidence="10 11">
    <name type="scientific">Neorickettsia risticii (strain Illinois)</name>
    <dbReference type="NCBI Taxonomy" id="434131"/>
    <lineage>
        <taxon>Bacteria</taxon>
        <taxon>Pseudomonadati</taxon>
        <taxon>Pseudomonadota</taxon>
        <taxon>Alphaproteobacteria</taxon>
        <taxon>Rickettsiales</taxon>
        <taxon>Anaplasmataceae</taxon>
        <taxon>Neorickettsia</taxon>
    </lineage>
</organism>
<dbReference type="GO" id="GO:0005886">
    <property type="term" value="C:plasma membrane"/>
    <property type="evidence" value="ECO:0007669"/>
    <property type="project" value="UniProtKB-SubCell"/>
</dbReference>
<dbReference type="InterPro" id="IPR011014">
    <property type="entry name" value="MscS_channel_TM-2"/>
</dbReference>
<dbReference type="HOGENOM" id="CLU_037945_0_0_5"/>